<keyword evidence="5 7" id="KW-1133">Transmembrane helix</keyword>
<feature type="transmembrane region" description="Helical" evidence="7">
    <location>
        <begin position="9"/>
        <end position="32"/>
    </location>
</feature>
<evidence type="ECO:0000256" key="2">
    <source>
        <dbReference type="ARBA" id="ARBA00022448"/>
    </source>
</evidence>
<dbReference type="InterPro" id="IPR055348">
    <property type="entry name" value="DctQ"/>
</dbReference>
<dbReference type="Proteomes" id="UP000323300">
    <property type="component" value="Unassembled WGS sequence"/>
</dbReference>
<feature type="transmembrane region" description="Helical" evidence="7">
    <location>
        <begin position="52"/>
        <end position="70"/>
    </location>
</feature>
<evidence type="ECO:0000256" key="7">
    <source>
        <dbReference type="RuleBase" id="RU369079"/>
    </source>
</evidence>
<keyword evidence="7" id="KW-0997">Cell inner membrane</keyword>
<dbReference type="AlphaFoldDB" id="A0A1I4AZS6"/>
<evidence type="ECO:0000259" key="8">
    <source>
        <dbReference type="Pfam" id="PF04290"/>
    </source>
</evidence>
<evidence type="ECO:0000256" key="4">
    <source>
        <dbReference type="ARBA" id="ARBA00022692"/>
    </source>
</evidence>
<feature type="transmembrane region" description="Helical" evidence="7">
    <location>
        <begin position="132"/>
        <end position="155"/>
    </location>
</feature>
<accession>A0A1I4AZS6</accession>
<organism evidence="9 10">
    <name type="scientific">Neomesorhizobium albiziae</name>
    <dbReference type="NCBI Taxonomy" id="335020"/>
    <lineage>
        <taxon>Bacteria</taxon>
        <taxon>Pseudomonadati</taxon>
        <taxon>Pseudomonadota</taxon>
        <taxon>Alphaproteobacteria</taxon>
        <taxon>Hyphomicrobiales</taxon>
        <taxon>Phyllobacteriaceae</taxon>
        <taxon>Neomesorhizobium</taxon>
    </lineage>
</organism>
<keyword evidence="6 7" id="KW-0472">Membrane</keyword>
<dbReference type="EMBL" id="FOSL01000009">
    <property type="protein sequence ID" value="SFK61944.1"/>
    <property type="molecule type" value="Genomic_DNA"/>
</dbReference>
<feature type="domain" description="Tripartite ATP-independent periplasmic transporters DctQ component" evidence="8">
    <location>
        <begin position="25"/>
        <end position="153"/>
    </location>
</feature>
<comment type="function">
    <text evidence="7">Part of the tripartite ATP-independent periplasmic (TRAP) transport system.</text>
</comment>
<dbReference type="Pfam" id="PF04290">
    <property type="entry name" value="DctQ"/>
    <property type="match status" value="1"/>
</dbReference>
<keyword evidence="2 7" id="KW-0813">Transport</keyword>
<evidence type="ECO:0000313" key="9">
    <source>
        <dbReference type="EMBL" id="SFK61944.1"/>
    </source>
</evidence>
<evidence type="ECO:0000313" key="10">
    <source>
        <dbReference type="Proteomes" id="UP000323300"/>
    </source>
</evidence>
<name>A0A1I4AZS6_9HYPH</name>
<dbReference type="OrthoDB" id="6183232at2"/>
<keyword evidence="3" id="KW-1003">Cell membrane</keyword>
<comment type="subcellular location">
    <subcellularLocation>
        <location evidence="7">Cell inner membrane</location>
        <topology evidence="7">Multi-pass membrane protein</topology>
    </subcellularLocation>
    <subcellularLocation>
        <location evidence="1">Cell membrane</location>
        <topology evidence="1">Multi-pass membrane protein</topology>
    </subcellularLocation>
</comment>
<dbReference type="GO" id="GO:0005886">
    <property type="term" value="C:plasma membrane"/>
    <property type="evidence" value="ECO:0007669"/>
    <property type="project" value="UniProtKB-SubCell"/>
</dbReference>
<evidence type="ECO:0000256" key="1">
    <source>
        <dbReference type="ARBA" id="ARBA00004651"/>
    </source>
</evidence>
<comment type="subunit">
    <text evidence="7">The complex comprises the extracytoplasmic solute receptor protein and the two transmembrane proteins.</text>
</comment>
<evidence type="ECO:0000256" key="3">
    <source>
        <dbReference type="ARBA" id="ARBA00022475"/>
    </source>
</evidence>
<evidence type="ECO:0000256" key="5">
    <source>
        <dbReference type="ARBA" id="ARBA00022989"/>
    </source>
</evidence>
<dbReference type="RefSeq" id="WP_149761114.1">
    <property type="nucleotide sequence ID" value="NZ_BSPE01000078.1"/>
</dbReference>
<dbReference type="GO" id="GO:0022857">
    <property type="term" value="F:transmembrane transporter activity"/>
    <property type="evidence" value="ECO:0007669"/>
    <property type="project" value="UniProtKB-UniRule"/>
</dbReference>
<comment type="similarity">
    <text evidence="7">Belongs to the TRAP transporter small permease family.</text>
</comment>
<gene>
    <name evidence="9" type="ORF">SAMN04488498_10975</name>
</gene>
<sequence length="175" mass="18972">MILPRIVEWLARALAIVGGIVLGVIIVLTVVSVTGRALIWAGFGPILGDFEIVEALTGFAVFCFLPYCQLMRGHAILDVFTNMMGPTVVRAIDAFAEIVAAIVLALIAWRLTHGFVDKFRNGETSFIVQFPMWWAYAACLLPAYVSVATAILTSARGVKAALSGRDLLPEHHGME</sequence>
<evidence type="ECO:0000256" key="6">
    <source>
        <dbReference type="ARBA" id="ARBA00023136"/>
    </source>
</evidence>
<keyword evidence="10" id="KW-1185">Reference proteome</keyword>
<keyword evidence="4 7" id="KW-0812">Transmembrane</keyword>
<reference evidence="9 10" key="1">
    <citation type="submission" date="2016-10" db="EMBL/GenBank/DDBJ databases">
        <authorList>
            <person name="Varghese N."/>
            <person name="Submissions S."/>
        </authorList>
    </citation>
    <scope>NUCLEOTIDE SEQUENCE [LARGE SCALE GENOMIC DNA]</scope>
    <source>
        <strain evidence="9 10">DSM 21822</strain>
    </source>
</reference>
<proteinExistence type="inferred from homology"/>
<feature type="transmembrane region" description="Helical" evidence="7">
    <location>
        <begin position="91"/>
        <end position="112"/>
    </location>
</feature>
<protein>
    <recommendedName>
        <fullName evidence="7">TRAP transporter small permease protein</fullName>
    </recommendedName>
</protein>